<evidence type="ECO:0000256" key="2">
    <source>
        <dbReference type="ARBA" id="ARBA00022596"/>
    </source>
</evidence>
<organism evidence="10 11">
    <name type="scientific">Candidatus Caccoplasma intestinavium</name>
    <dbReference type="NCBI Taxonomy" id="2840716"/>
    <lineage>
        <taxon>Bacteria</taxon>
        <taxon>Pseudomonadati</taxon>
        <taxon>Bacteroidota</taxon>
        <taxon>Bacteroidia</taxon>
        <taxon>Bacteroidales</taxon>
        <taxon>Bacteroidaceae</taxon>
        <taxon>Bacteroidaceae incertae sedis</taxon>
        <taxon>Candidatus Caccoplasma</taxon>
    </lineage>
</organism>
<name>A0A9D1GGK7_9BACT</name>
<comment type="similarity">
    <text evidence="1">Belongs to the SIMIBI class G3E GTPase family. HypB/HupM subfamily.</text>
</comment>
<evidence type="ECO:0000313" key="10">
    <source>
        <dbReference type="EMBL" id="HIT39884.1"/>
    </source>
</evidence>
<dbReference type="GO" id="GO:0016151">
    <property type="term" value="F:nickel cation binding"/>
    <property type="evidence" value="ECO:0007669"/>
    <property type="project" value="InterPro"/>
</dbReference>
<dbReference type="PANTHER" id="PTHR30134">
    <property type="entry name" value="HYDROGENASE PROTEIN ASSEMBLY PROTEIN, NICKEL CHAPERONE"/>
    <property type="match status" value="1"/>
</dbReference>
<accession>A0A9D1GGK7</accession>
<keyword evidence="4" id="KW-0547">Nucleotide-binding</keyword>
<keyword evidence="7" id="KW-0342">GTP-binding</keyword>
<evidence type="ECO:0000256" key="3">
    <source>
        <dbReference type="ARBA" id="ARBA00022723"/>
    </source>
</evidence>
<protein>
    <submittedName>
        <fullName evidence="10">Hydrogenase nickel incorporation protein HypB</fullName>
    </submittedName>
</protein>
<feature type="compositionally biased region" description="Basic and acidic residues" evidence="8">
    <location>
        <begin position="12"/>
        <end position="24"/>
    </location>
</feature>
<feature type="region of interest" description="Disordered" evidence="8">
    <location>
        <begin position="1"/>
        <end position="24"/>
    </location>
</feature>
<dbReference type="GO" id="GO:0005525">
    <property type="term" value="F:GTP binding"/>
    <property type="evidence" value="ECO:0007669"/>
    <property type="project" value="UniProtKB-KW"/>
</dbReference>
<dbReference type="EMBL" id="DVKT01000058">
    <property type="protein sequence ID" value="HIT39884.1"/>
    <property type="molecule type" value="Genomic_DNA"/>
</dbReference>
<dbReference type="SUPFAM" id="SSF52540">
    <property type="entry name" value="P-loop containing nucleoside triphosphate hydrolases"/>
    <property type="match status" value="1"/>
</dbReference>
<evidence type="ECO:0000256" key="4">
    <source>
        <dbReference type="ARBA" id="ARBA00022741"/>
    </source>
</evidence>
<keyword evidence="6" id="KW-0862">Zinc</keyword>
<evidence type="ECO:0000313" key="11">
    <source>
        <dbReference type="Proteomes" id="UP000886722"/>
    </source>
</evidence>
<dbReference type="Gene3D" id="3.40.50.300">
    <property type="entry name" value="P-loop containing nucleotide triphosphate hydrolases"/>
    <property type="match status" value="1"/>
</dbReference>
<dbReference type="PIRSF" id="PIRSF005624">
    <property type="entry name" value="Ni-bind_GTPase"/>
    <property type="match status" value="1"/>
</dbReference>
<sequence>MCEHCGCTSDNEESRHRRMHEQGIPHEHEHRLTVEQNILSLNNSRAEENRSYFARRGICAVNMVSSPGAGKTSLLEQTLLSLSRDIPVAVIEGDQHTDNDTRRIEATGVPCLQINTAQGCHLDADMVHHALLSLDLEERSLLFIENVGNLVCPAMFDLGESLRVVVISITEGDDKPLKYPYIFESAQVCVIHKIDLLPYLKCDVERLRANLLQVNPSLRIFEISSQSGEGLLVWRRFWEEQIPEAGQENEMAG</sequence>
<evidence type="ECO:0000256" key="6">
    <source>
        <dbReference type="ARBA" id="ARBA00022833"/>
    </source>
</evidence>
<keyword evidence="2" id="KW-0533">Nickel</keyword>
<evidence type="ECO:0000256" key="1">
    <source>
        <dbReference type="ARBA" id="ARBA00006211"/>
    </source>
</evidence>
<dbReference type="GO" id="GO:0051604">
    <property type="term" value="P:protein maturation"/>
    <property type="evidence" value="ECO:0007669"/>
    <property type="project" value="InterPro"/>
</dbReference>
<gene>
    <name evidence="10" type="primary">hypB</name>
    <name evidence="10" type="ORF">IAD06_07600</name>
</gene>
<evidence type="ECO:0000256" key="8">
    <source>
        <dbReference type="SAM" id="MobiDB-lite"/>
    </source>
</evidence>
<dbReference type="NCBIfam" id="TIGR00073">
    <property type="entry name" value="hypB"/>
    <property type="match status" value="1"/>
</dbReference>
<evidence type="ECO:0000256" key="7">
    <source>
        <dbReference type="ARBA" id="ARBA00023134"/>
    </source>
</evidence>
<comment type="caution">
    <text evidence="10">The sequence shown here is derived from an EMBL/GenBank/DDBJ whole genome shotgun (WGS) entry which is preliminary data.</text>
</comment>
<dbReference type="CDD" id="cd05390">
    <property type="entry name" value="HypB"/>
    <property type="match status" value="1"/>
</dbReference>
<dbReference type="InterPro" id="IPR004392">
    <property type="entry name" value="Hyd_mat_HypB"/>
</dbReference>
<dbReference type="InterPro" id="IPR027417">
    <property type="entry name" value="P-loop_NTPase"/>
</dbReference>
<keyword evidence="5" id="KW-0378">Hydrolase</keyword>
<dbReference type="InterPro" id="IPR003495">
    <property type="entry name" value="CobW/HypB/UreG_nucleotide-bd"/>
</dbReference>
<evidence type="ECO:0000259" key="9">
    <source>
        <dbReference type="Pfam" id="PF02492"/>
    </source>
</evidence>
<feature type="domain" description="CobW/HypB/UreG nucleotide-binding" evidence="9">
    <location>
        <begin position="62"/>
        <end position="221"/>
    </location>
</feature>
<dbReference type="PANTHER" id="PTHR30134:SF2">
    <property type="entry name" value="HYDROGENASE MATURATION FACTOR HYPB"/>
    <property type="match status" value="1"/>
</dbReference>
<keyword evidence="3" id="KW-0479">Metal-binding</keyword>
<evidence type="ECO:0000256" key="5">
    <source>
        <dbReference type="ARBA" id="ARBA00022801"/>
    </source>
</evidence>
<dbReference type="Pfam" id="PF02492">
    <property type="entry name" value="cobW"/>
    <property type="match status" value="1"/>
</dbReference>
<dbReference type="AlphaFoldDB" id="A0A9D1GGK7"/>
<dbReference type="Proteomes" id="UP000886722">
    <property type="component" value="Unassembled WGS sequence"/>
</dbReference>
<dbReference type="GO" id="GO:0008270">
    <property type="term" value="F:zinc ion binding"/>
    <property type="evidence" value="ECO:0007669"/>
    <property type="project" value="TreeGrafter"/>
</dbReference>
<reference evidence="10" key="1">
    <citation type="submission" date="2020-10" db="EMBL/GenBank/DDBJ databases">
        <authorList>
            <person name="Gilroy R."/>
        </authorList>
    </citation>
    <scope>NUCLEOTIDE SEQUENCE</scope>
    <source>
        <strain evidence="10">21143</strain>
    </source>
</reference>
<dbReference type="GO" id="GO:0003924">
    <property type="term" value="F:GTPase activity"/>
    <property type="evidence" value="ECO:0007669"/>
    <property type="project" value="InterPro"/>
</dbReference>
<proteinExistence type="inferred from homology"/>
<reference evidence="10" key="2">
    <citation type="journal article" date="2021" name="PeerJ">
        <title>Extensive microbial diversity within the chicken gut microbiome revealed by metagenomics and culture.</title>
        <authorList>
            <person name="Gilroy R."/>
            <person name="Ravi A."/>
            <person name="Getino M."/>
            <person name="Pursley I."/>
            <person name="Horton D.L."/>
            <person name="Alikhan N.F."/>
            <person name="Baker D."/>
            <person name="Gharbi K."/>
            <person name="Hall N."/>
            <person name="Watson M."/>
            <person name="Adriaenssens E.M."/>
            <person name="Foster-Nyarko E."/>
            <person name="Jarju S."/>
            <person name="Secka A."/>
            <person name="Antonio M."/>
            <person name="Oren A."/>
            <person name="Chaudhuri R.R."/>
            <person name="La Ragione R."/>
            <person name="Hildebrand F."/>
            <person name="Pallen M.J."/>
        </authorList>
    </citation>
    <scope>NUCLEOTIDE SEQUENCE</scope>
    <source>
        <strain evidence="10">21143</strain>
    </source>
</reference>